<dbReference type="EMBL" id="JAFLRJ010000831">
    <property type="protein sequence ID" value="MBO0517757.1"/>
    <property type="molecule type" value="Genomic_DNA"/>
</dbReference>
<evidence type="ECO:0000256" key="1">
    <source>
        <dbReference type="ARBA" id="ARBA00004651"/>
    </source>
</evidence>
<dbReference type="InterPro" id="IPR011701">
    <property type="entry name" value="MFS"/>
</dbReference>
<comment type="caution">
    <text evidence="8">The sequence shown here is derived from an EMBL/GenBank/DDBJ whole genome shotgun (WGS) entry which is preliminary data.</text>
</comment>
<dbReference type="Proteomes" id="UP000664167">
    <property type="component" value="Unassembled WGS sequence"/>
</dbReference>
<feature type="transmembrane region" description="Helical" evidence="6">
    <location>
        <begin position="375"/>
        <end position="395"/>
    </location>
</feature>
<dbReference type="SUPFAM" id="SSF103473">
    <property type="entry name" value="MFS general substrate transporter"/>
    <property type="match status" value="1"/>
</dbReference>
<evidence type="ECO:0000256" key="5">
    <source>
        <dbReference type="ARBA" id="ARBA00023136"/>
    </source>
</evidence>
<dbReference type="PANTHER" id="PTHR23513">
    <property type="entry name" value="INTEGRAL MEMBRANE EFFLUX PROTEIN-RELATED"/>
    <property type="match status" value="1"/>
</dbReference>
<dbReference type="AlphaFoldDB" id="A0A939JMB9"/>
<accession>A0A939JMB9</accession>
<feature type="transmembrane region" description="Helical" evidence="6">
    <location>
        <begin position="46"/>
        <end position="66"/>
    </location>
</feature>
<dbReference type="PANTHER" id="PTHR23513:SF17">
    <property type="entry name" value="MEMBRANE PROTEIN"/>
    <property type="match status" value="1"/>
</dbReference>
<feature type="transmembrane region" description="Helical" evidence="6">
    <location>
        <begin position="105"/>
        <end position="126"/>
    </location>
</feature>
<evidence type="ECO:0000313" key="9">
    <source>
        <dbReference type="Proteomes" id="UP000664167"/>
    </source>
</evidence>
<feature type="transmembrane region" description="Helical" evidence="6">
    <location>
        <begin position="18"/>
        <end position="40"/>
    </location>
</feature>
<feature type="transmembrane region" description="Helical" evidence="6">
    <location>
        <begin position="253"/>
        <end position="277"/>
    </location>
</feature>
<evidence type="ECO:0000256" key="6">
    <source>
        <dbReference type="SAM" id="Phobius"/>
    </source>
</evidence>
<keyword evidence="2" id="KW-1003">Cell membrane</keyword>
<evidence type="ECO:0000256" key="4">
    <source>
        <dbReference type="ARBA" id="ARBA00022989"/>
    </source>
</evidence>
<feature type="transmembrane region" description="Helical" evidence="6">
    <location>
        <begin position="346"/>
        <end position="369"/>
    </location>
</feature>
<reference evidence="8" key="1">
    <citation type="submission" date="2021-03" db="EMBL/GenBank/DDBJ databases">
        <title>Streptomyces poriferae sp. nov., a novel marine sponge-derived Actinobacteria species with anti-MRSA activity.</title>
        <authorList>
            <person name="Sandoval-Powers M."/>
            <person name="Kralova S."/>
            <person name="Nguyen G.-S."/>
            <person name="Fawwal D."/>
            <person name="Degnes K."/>
            <person name="Klinkenberg G."/>
            <person name="Sletta H."/>
            <person name="Wentzel A."/>
            <person name="Liles M.R."/>
        </authorList>
    </citation>
    <scope>NUCLEOTIDE SEQUENCE</scope>
    <source>
        <strain evidence="8">DSM 41794</strain>
    </source>
</reference>
<evidence type="ECO:0000256" key="3">
    <source>
        <dbReference type="ARBA" id="ARBA00022692"/>
    </source>
</evidence>
<dbReference type="GO" id="GO:0005886">
    <property type="term" value="C:plasma membrane"/>
    <property type="evidence" value="ECO:0007669"/>
    <property type="project" value="UniProtKB-SubCell"/>
</dbReference>
<keyword evidence="4 6" id="KW-1133">Transmembrane helix</keyword>
<evidence type="ECO:0000313" key="8">
    <source>
        <dbReference type="EMBL" id="MBO0517757.1"/>
    </source>
</evidence>
<name>A0A939JMB9_9ACTN</name>
<dbReference type="InterPro" id="IPR020846">
    <property type="entry name" value="MFS_dom"/>
</dbReference>
<feature type="transmembrane region" description="Helical" evidence="6">
    <location>
        <begin position="147"/>
        <end position="166"/>
    </location>
</feature>
<dbReference type="InterPro" id="IPR036259">
    <property type="entry name" value="MFS_trans_sf"/>
</dbReference>
<keyword evidence="3 6" id="KW-0812">Transmembrane</keyword>
<dbReference type="Gene3D" id="1.20.1250.20">
    <property type="entry name" value="MFS general substrate transporter like domains"/>
    <property type="match status" value="1"/>
</dbReference>
<keyword evidence="9" id="KW-1185">Reference proteome</keyword>
<feature type="transmembrane region" description="Helical" evidence="6">
    <location>
        <begin position="225"/>
        <end position="247"/>
    </location>
</feature>
<feature type="transmembrane region" description="Helical" evidence="6">
    <location>
        <begin position="78"/>
        <end position="99"/>
    </location>
</feature>
<organism evidence="8 9">
    <name type="scientific">Streptomyces beijiangensis</name>
    <dbReference type="NCBI Taxonomy" id="163361"/>
    <lineage>
        <taxon>Bacteria</taxon>
        <taxon>Bacillati</taxon>
        <taxon>Actinomycetota</taxon>
        <taxon>Actinomycetes</taxon>
        <taxon>Kitasatosporales</taxon>
        <taxon>Streptomycetaceae</taxon>
        <taxon>Streptomyces</taxon>
    </lineage>
</organism>
<comment type="subcellular location">
    <subcellularLocation>
        <location evidence="1">Cell membrane</location>
        <topology evidence="1">Multi-pass membrane protein</topology>
    </subcellularLocation>
</comment>
<dbReference type="RefSeq" id="WP_206969643.1">
    <property type="nucleotide sequence ID" value="NZ_BAAAJJ010000001.1"/>
</dbReference>
<dbReference type="PROSITE" id="PS50850">
    <property type="entry name" value="MFS"/>
    <property type="match status" value="1"/>
</dbReference>
<sequence>MTAATTAAYRDTNVLRWAAAYTASVTGDIVYFLALSWAVTRTAGPAQAGAVLAAGAVPRAVLMLGGGVVADRFGARRVVVVSDAVRCAVILGVAVAVYAAGAELWLLYVLAVVFGTVDALFMPAVGALPPQIAPHDQLTRVQGMRALAVRLSNAVGPLTAGVVLGIGGPSAAFAGAGLLFGGSLVLLLAVRIQPLPAREGPRASAGEDLRDGLRYLRRERRLTRLVIVIGLGEMCFSGPVAAGLVMLTDERHWGAGVLAAILAAFSVGGAVSALALTAADRIPYAGATLTTGLVVTAAVTAAIGRIPSPGTAVALGALMGLASGAAMVIGNALLQKETDPHYLGRVSSVTGLCTLGLSPLLFPLAGLVAATWGAAAFFAGCGVVCLAAAGVGLSVRTLRTARL</sequence>
<feature type="transmembrane region" description="Helical" evidence="6">
    <location>
        <begin position="172"/>
        <end position="192"/>
    </location>
</feature>
<dbReference type="GO" id="GO:0022857">
    <property type="term" value="F:transmembrane transporter activity"/>
    <property type="evidence" value="ECO:0007669"/>
    <property type="project" value="InterPro"/>
</dbReference>
<evidence type="ECO:0000259" key="7">
    <source>
        <dbReference type="PROSITE" id="PS50850"/>
    </source>
</evidence>
<proteinExistence type="predicted"/>
<keyword evidence="5 6" id="KW-0472">Membrane</keyword>
<gene>
    <name evidence="8" type="ORF">J0695_39330</name>
</gene>
<evidence type="ECO:0000256" key="2">
    <source>
        <dbReference type="ARBA" id="ARBA00022475"/>
    </source>
</evidence>
<protein>
    <submittedName>
        <fullName evidence="8">MFS transporter</fullName>
    </submittedName>
</protein>
<dbReference type="CDD" id="cd06173">
    <property type="entry name" value="MFS_MefA_like"/>
    <property type="match status" value="1"/>
</dbReference>
<feature type="domain" description="Major facilitator superfamily (MFS) profile" evidence="7">
    <location>
        <begin position="1"/>
        <end position="399"/>
    </location>
</feature>
<dbReference type="Pfam" id="PF07690">
    <property type="entry name" value="MFS_1"/>
    <property type="match status" value="1"/>
</dbReference>
<feature type="transmembrane region" description="Helical" evidence="6">
    <location>
        <begin position="284"/>
        <end position="306"/>
    </location>
</feature>
<feature type="transmembrane region" description="Helical" evidence="6">
    <location>
        <begin position="312"/>
        <end position="334"/>
    </location>
</feature>